<accession>A0A0H4QMW5</accession>
<evidence type="ECO:0000313" key="2">
    <source>
        <dbReference type="Proteomes" id="UP000036106"/>
    </source>
</evidence>
<dbReference type="Gene3D" id="3.90.1150.30">
    <property type="match status" value="1"/>
</dbReference>
<dbReference type="Proteomes" id="UP000036106">
    <property type="component" value="Chromosome"/>
</dbReference>
<evidence type="ECO:0000313" key="1">
    <source>
        <dbReference type="EMBL" id="AKP68491.1"/>
    </source>
</evidence>
<organism evidence="1 2">
    <name type="scientific">Companilactobacillus ginsenosidimutans</name>
    <dbReference type="NCBI Taxonomy" id="1007676"/>
    <lineage>
        <taxon>Bacteria</taxon>
        <taxon>Bacillati</taxon>
        <taxon>Bacillota</taxon>
        <taxon>Bacilli</taxon>
        <taxon>Lactobacillales</taxon>
        <taxon>Lactobacillaceae</taxon>
        <taxon>Companilactobacillus</taxon>
    </lineage>
</organism>
<dbReference type="SUPFAM" id="SSF142906">
    <property type="entry name" value="YjbR-like"/>
    <property type="match status" value="1"/>
</dbReference>
<dbReference type="Pfam" id="PF04237">
    <property type="entry name" value="YjbR"/>
    <property type="match status" value="1"/>
</dbReference>
<dbReference type="AlphaFoldDB" id="A0A0H4QMW5"/>
<dbReference type="STRING" id="1007676.ABM34_12590"/>
<evidence type="ECO:0008006" key="3">
    <source>
        <dbReference type="Google" id="ProtNLM"/>
    </source>
</evidence>
<keyword evidence="2" id="KW-1185">Reference proteome</keyword>
<sequence length="95" mass="11210">MDEPFNNFTHSKMIFYAIHRKDNKKIFALIYHKDEKLYVDLKSNPAVASELIEAEPYILPGKHFDKIHWLTVDVEEIESEKELLSLVETSFKLTK</sequence>
<dbReference type="InterPro" id="IPR058532">
    <property type="entry name" value="YjbR/MT2646/Rv2570-like"/>
</dbReference>
<name>A0A0H4QMW5_9LACO</name>
<dbReference type="PANTHER" id="PTHR35145">
    <property type="entry name" value="CYTOPLASMIC PROTEIN-RELATED"/>
    <property type="match status" value="1"/>
</dbReference>
<dbReference type="InterPro" id="IPR038056">
    <property type="entry name" value="YjbR-like_sf"/>
</dbReference>
<reference evidence="2" key="1">
    <citation type="submission" date="2015-07" db="EMBL/GenBank/DDBJ databases">
        <title>Lactobacillus ginsenosidimutans/EMML 3141/ whole genome sequencing.</title>
        <authorList>
            <person name="Kim M.K."/>
            <person name="Im W.-T."/>
            <person name="Srinivasan S."/>
            <person name="Lee J.-J."/>
        </authorList>
    </citation>
    <scope>NUCLEOTIDE SEQUENCE [LARGE SCALE GENOMIC DNA]</scope>
    <source>
        <strain evidence="2">EMML 3041</strain>
    </source>
</reference>
<gene>
    <name evidence="1" type="ORF">ABM34_12590</name>
</gene>
<dbReference type="KEGG" id="lgn:ABM34_12590"/>
<proteinExistence type="predicted"/>
<dbReference type="PATRIC" id="fig|1007676.4.peg.2549"/>
<dbReference type="PANTHER" id="PTHR35145:SF1">
    <property type="entry name" value="CYTOPLASMIC PROTEIN"/>
    <property type="match status" value="1"/>
</dbReference>
<protein>
    <recommendedName>
        <fullName evidence="3">MmcQ-like protein</fullName>
    </recommendedName>
</protein>
<dbReference type="InterPro" id="IPR007351">
    <property type="entry name" value="YjbR"/>
</dbReference>
<dbReference type="EMBL" id="CP012034">
    <property type="protein sequence ID" value="AKP68491.1"/>
    <property type="molecule type" value="Genomic_DNA"/>
</dbReference>